<gene>
    <name evidence="11" type="primary">nadD</name>
    <name evidence="13" type="ORF">SAMN05421779_10664</name>
</gene>
<sequence length="208" mass="23204">MPSLSRAHRGPSHWGGLQHGRIGLLGGSFNPAHDGHRHISLEALKRLGLDQVWWLVSPQNPLKSRAGMAALDQRVAKAQQVACHPAIRVTAIEQSLRSTYTVDTLASLQRRFPRLRFVWLMGADNMVQIPRWRRWQGIFYRVPVAIFDRGSYSVPAVTGLAARRFAAARLSHRRCGQLAMQEPPAWVYLVIRPHPASSTAIRAAGGWG</sequence>
<keyword evidence="9 11" id="KW-0520">NAD</keyword>
<protein>
    <recommendedName>
        <fullName evidence="11">Probable nicotinate-nucleotide adenylyltransferase</fullName>
        <ecNumber evidence="11">2.7.7.18</ecNumber>
    </recommendedName>
    <alternativeName>
        <fullName evidence="11">Deamido-NAD(+) diphosphorylase</fullName>
    </alternativeName>
    <alternativeName>
        <fullName evidence="11">Deamido-NAD(+) pyrophosphorylase</fullName>
    </alternativeName>
    <alternativeName>
        <fullName evidence="11">Nicotinate mononucleotide adenylyltransferase</fullName>
        <shortName evidence="11">NaMN adenylyltransferase</shortName>
    </alternativeName>
</protein>
<dbReference type="UniPathway" id="UPA00253">
    <property type="reaction ID" value="UER00332"/>
</dbReference>
<dbReference type="AlphaFoldDB" id="A0A1N7P5D2"/>
<keyword evidence="8 11" id="KW-0067">ATP-binding</keyword>
<name>A0A1N7P5D2_9PROT</name>
<dbReference type="GO" id="GO:0004515">
    <property type="term" value="F:nicotinate-nucleotide adenylyltransferase activity"/>
    <property type="evidence" value="ECO:0007669"/>
    <property type="project" value="UniProtKB-UniRule"/>
</dbReference>
<proteinExistence type="inferred from homology"/>
<dbReference type="InterPro" id="IPR004821">
    <property type="entry name" value="Cyt_trans-like"/>
</dbReference>
<evidence type="ECO:0000256" key="8">
    <source>
        <dbReference type="ARBA" id="ARBA00022840"/>
    </source>
</evidence>
<dbReference type="EMBL" id="FTOA01000006">
    <property type="protein sequence ID" value="SIT05639.1"/>
    <property type="molecule type" value="Genomic_DNA"/>
</dbReference>
<evidence type="ECO:0000256" key="4">
    <source>
        <dbReference type="ARBA" id="ARBA00022642"/>
    </source>
</evidence>
<dbReference type="PANTHER" id="PTHR39321:SF3">
    <property type="entry name" value="PHOSPHOPANTETHEINE ADENYLYLTRANSFERASE"/>
    <property type="match status" value="1"/>
</dbReference>
<keyword evidence="5 11" id="KW-0808">Transferase</keyword>
<dbReference type="HAMAP" id="MF_00244">
    <property type="entry name" value="NaMN_adenylyltr"/>
    <property type="match status" value="1"/>
</dbReference>
<evidence type="ECO:0000256" key="1">
    <source>
        <dbReference type="ARBA" id="ARBA00002324"/>
    </source>
</evidence>
<keyword evidence="6 11" id="KW-0548">Nucleotidyltransferase</keyword>
<evidence type="ECO:0000256" key="7">
    <source>
        <dbReference type="ARBA" id="ARBA00022741"/>
    </source>
</evidence>
<evidence type="ECO:0000256" key="11">
    <source>
        <dbReference type="HAMAP-Rule" id="MF_00244"/>
    </source>
</evidence>
<keyword evidence="14" id="KW-1185">Reference proteome</keyword>
<evidence type="ECO:0000256" key="9">
    <source>
        <dbReference type="ARBA" id="ARBA00023027"/>
    </source>
</evidence>
<comment type="pathway">
    <text evidence="2 11">Cofactor biosynthesis; NAD(+) biosynthesis; deamido-NAD(+) from nicotinate D-ribonucleotide: step 1/1.</text>
</comment>
<dbReference type="CDD" id="cd02165">
    <property type="entry name" value="NMNAT"/>
    <property type="match status" value="1"/>
</dbReference>
<comment type="similarity">
    <text evidence="3 11">Belongs to the NadD family.</text>
</comment>
<dbReference type="Pfam" id="PF01467">
    <property type="entry name" value="CTP_transf_like"/>
    <property type="match status" value="1"/>
</dbReference>
<feature type="domain" description="Cytidyltransferase-like" evidence="12">
    <location>
        <begin position="24"/>
        <end position="203"/>
    </location>
</feature>
<evidence type="ECO:0000313" key="14">
    <source>
        <dbReference type="Proteomes" id="UP000185678"/>
    </source>
</evidence>
<evidence type="ECO:0000313" key="13">
    <source>
        <dbReference type="EMBL" id="SIT05639.1"/>
    </source>
</evidence>
<evidence type="ECO:0000256" key="3">
    <source>
        <dbReference type="ARBA" id="ARBA00009014"/>
    </source>
</evidence>
<evidence type="ECO:0000256" key="6">
    <source>
        <dbReference type="ARBA" id="ARBA00022695"/>
    </source>
</evidence>
<dbReference type="EC" id="2.7.7.18" evidence="11"/>
<dbReference type="STRING" id="80876.SAMN05421779_10664"/>
<dbReference type="RefSeq" id="WP_076401391.1">
    <property type="nucleotide sequence ID" value="NZ_FTOA01000006.1"/>
</dbReference>
<evidence type="ECO:0000256" key="10">
    <source>
        <dbReference type="ARBA" id="ARBA00048721"/>
    </source>
</evidence>
<dbReference type="SUPFAM" id="SSF52374">
    <property type="entry name" value="Nucleotidylyl transferase"/>
    <property type="match status" value="1"/>
</dbReference>
<dbReference type="Proteomes" id="UP000185678">
    <property type="component" value="Unassembled WGS sequence"/>
</dbReference>
<dbReference type="InterPro" id="IPR014729">
    <property type="entry name" value="Rossmann-like_a/b/a_fold"/>
</dbReference>
<comment type="catalytic activity">
    <reaction evidence="10 11">
        <text>nicotinate beta-D-ribonucleotide + ATP + H(+) = deamido-NAD(+) + diphosphate</text>
        <dbReference type="Rhea" id="RHEA:22860"/>
        <dbReference type="ChEBI" id="CHEBI:15378"/>
        <dbReference type="ChEBI" id="CHEBI:30616"/>
        <dbReference type="ChEBI" id="CHEBI:33019"/>
        <dbReference type="ChEBI" id="CHEBI:57502"/>
        <dbReference type="ChEBI" id="CHEBI:58437"/>
        <dbReference type="EC" id="2.7.7.18"/>
    </reaction>
</comment>
<dbReference type="PANTHER" id="PTHR39321">
    <property type="entry name" value="NICOTINATE-NUCLEOTIDE ADENYLYLTRANSFERASE-RELATED"/>
    <property type="match status" value="1"/>
</dbReference>
<dbReference type="OrthoDB" id="5295945at2"/>
<keyword evidence="7 11" id="KW-0547">Nucleotide-binding</keyword>
<dbReference type="GO" id="GO:0009435">
    <property type="term" value="P:NAD+ biosynthetic process"/>
    <property type="evidence" value="ECO:0007669"/>
    <property type="project" value="UniProtKB-UniRule"/>
</dbReference>
<organism evidence="13 14">
    <name type="scientific">Insolitispirillum peregrinum</name>
    <dbReference type="NCBI Taxonomy" id="80876"/>
    <lineage>
        <taxon>Bacteria</taxon>
        <taxon>Pseudomonadati</taxon>
        <taxon>Pseudomonadota</taxon>
        <taxon>Alphaproteobacteria</taxon>
        <taxon>Rhodospirillales</taxon>
        <taxon>Novispirillaceae</taxon>
        <taxon>Insolitispirillum</taxon>
    </lineage>
</organism>
<keyword evidence="4 11" id="KW-0662">Pyridine nucleotide biosynthesis</keyword>
<dbReference type="NCBIfam" id="NF000843">
    <property type="entry name" value="PRK00071.2-2"/>
    <property type="match status" value="1"/>
</dbReference>
<dbReference type="GO" id="GO:0005524">
    <property type="term" value="F:ATP binding"/>
    <property type="evidence" value="ECO:0007669"/>
    <property type="project" value="UniProtKB-KW"/>
</dbReference>
<dbReference type="InterPro" id="IPR005248">
    <property type="entry name" value="NadD/NMNAT"/>
</dbReference>
<reference evidence="13 14" key="1">
    <citation type="submission" date="2017-01" db="EMBL/GenBank/DDBJ databases">
        <authorList>
            <person name="Mah S.A."/>
            <person name="Swanson W.J."/>
            <person name="Moy G.W."/>
            <person name="Vacquier V.D."/>
        </authorList>
    </citation>
    <scope>NUCLEOTIDE SEQUENCE [LARGE SCALE GENOMIC DNA]</scope>
    <source>
        <strain evidence="13 14">DSM 11589</strain>
    </source>
</reference>
<evidence type="ECO:0000259" key="12">
    <source>
        <dbReference type="Pfam" id="PF01467"/>
    </source>
</evidence>
<comment type="function">
    <text evidence="1 11">Catalyzes the reversible adenylation of nicotinate mononucleotide (NaMN) to nicotinic acid adenine dinucleotide (NaAD).</text>
</comment>
<dbReference type="Gene3D" id="3.40.50.620">
    <property type="entry name" value="HUPs"/>
    <property type="match status" value="1"/>
</dbReference>
<accession>A0A1N7P5D2</accession>
<evidence type="ECO:0000256" key="2">
    <source>
        <dbReference type="ARBA" id="ARBA00005019"/>
    </source>
</evidence>
<evidence type="ECO:0000256" key="5">
    <source>
        <dbReference type="ARBA" id="ARBA00022679"/>
    </source>
</evidence>